<feature type="domain" description="PAC" evidence="14">
    <location>
        <begin position="342"/>
        <end position="394"/>
    </location>
</feature>
<dbReference type="AlphaFoldDB" id="A0A501PPJ5"/>
<evidence type="ECO:0000256" key="11">
    <source>
        <dbReference type="ARBA" id="ARBA00023136"/>
    </source>
</evidence>
<evidence type="ECO:0000259" key="13">
    <source>
        <dbReference type="PROSITE" id="PS50112"/>
    </source>
</evidence>
<dbReference type="NCBIfam" id="TIGR00229">
    <property type="entry name" value="sensory_box"/>
    <property type="match status" value="3"/>
</dbReference>
<dbReference type="CDD" id="cd16922">
    <property type="entry name" value="HATPase_EvgS-ArcB-TorS-like"/>
    <property type="match status" value="1"/>
</dbReference>
<dbReference type="Gene3D" id="3.30.565.10">
    <property type="entry name" value="Histidine kinase-like ATPase, C-terminal domain"/>
    <property type="match status" value="1"/>
</dbReference>
<dbReference type="RefSeq" id="WP_139939333.1">
    <property type="nucleotide sequence ID" value="NZ_JBHSYP010000003.1"/>
</dbReference>
<dbReference type="InterPro" id="IPR001610">
    <property type="entry name" value="PAC"/>
</dbReference>
<dbReference type="PROSITE" id="PS50109">
    <property type="entry name" value="HIS_KIN"/>
    <property type="match status" value="1"/>
</dbReference>
<evidence type="ECO:0000256" key="5">
    <source>
        <dbReference type="ARBA" id="ARBA00022553"/>
    </source>
</evidence>
<evidence type="ECO:0000256" key="6">
    <source>
        <dbReference type="ARBA" id="ARBA00022679"/>
    </source>
</evidence>
<keyword evidence="4" id="KW-1003">Cell membrane</keyword>
<dbReference type="Pfam" id="PF13188">
    <property type="entry name" value="PAS_8"/>
    <property type="match status" value="1"/>
</dbReference>
<dbReference type="GO" id="GO:0005886">
    <property type="term" value="C:plasma membrane"/>
    <property type="evidence" value="ECO:0007669"/>
    <property type="project" value="UniProtKB-SubCell"/>
</dbReference>
<dbReference type="InterPro" id="IPR013655">
    <property type="entry name" value="PAS_fold_3"/>
</dbReference>
<feature type="domain" description="Histidine kinase" evidence="12">
    <location>
        <begin position="412"/>
        <end position="631"/>
    </location>
</feature>
<dbReference type="SUPFAM" id="SSF47384">
    <property type="entry name" value="Homodimeric domain of signal transducing histidine kinase"/>
    <property type="match status" value="1"/>
</dbReference>
<dbReference type="PANTHER" id="PTHR43047">
    <property type="entry name" value="TWO-COMPONENT HISTIDINE PROTEIN KINASE"/>
    <property type="match status" value="1"/>
</dbReference>
<dbReference type="SUPFAM" id="SSF55874">
    <property type="entry name" value="ATPase domain of HSP90 chaperone/DNA topoisomerase II/histidine kinase"/>
    <property type="match status" value="1"/>
</dbReference>
<evidence type="ECO:0000256" key="7">
    <source>
        <dbReference type="ARBA" id="ARBA00022741"/>
    </source>
</evidence>
<organism evidence="15 16">
    <name type="scientific">Emcibacter nanhaiensis</name>
    <dbReference type="NCBI Taxonomy" id="1505037"/>
    <lineage>
        <taxon>Bacteria</taxon>
        <taxon>Pseudomonadati</taxon>
        <taxon>Pseudomonadota</taxon>
        <taxon>Alphaproteobacteria</taxon>
        <taxon>Emcibacterales</taxon>
        <taxon>Emcibacteraceae</taxon>
        <taxon>Emcibacter</taxon>
    </lineage>
</organism>
<dbReference type="Gene3D" id="1.10.287.130">
    <property type="match status" value="1"/>
</dbReference>
<comment type="caution">
    <text evidence="15">The sequence shown here is derived from an EMBL/GenBank/DDBJ whole genome shotgun (WGS) entry which is preliminary data.</text>
</comment>
<feature type="domain" description="PAS" evidence="13">
    <location>
        <begin position="11"/>
        <end position="80"/>
    </location>
</feature>
<dbReference type="Pfam" id="PF00512">
    <property type="entry name" value="HisKA"/>
    <property type="match status" value="1"/>
</dbReference>
<dbReference type="SMART" id="SM00086">
    <property type="entry name" value="PAC"/>
    <property type="match status" value="3"/>
</dbReference>
<dbReference type="SMART" id="SM00388">
    <property type="entry name" value="HisKA"/>
    <property type="match status" value="1"/>
</dbReference>
<dbReference type="InterPro" id="IPR036097">
    <property type="entry name" value="HisK_dim/P_sf"/>
</dbReference>
<dbReference type="FunFam" id="3.30.450.20:FF:000088">
    <property type="entry name" value="Sensory transduction histidine kinase"/>
    <property type="match status" value="1"/>
</dbReference>
<gene>
    <name evidence="15" type="ORF">FIV46_05775</name>
</gene>
<evidence type="ECO:0000259" key="14">
    <source>
        <dbReference type="PROSITE" id="PS50113"/>
    </source>
</evidence>
<dbReference type="InterPro" id="IPR036890">
    <property type="entry name" value="HATPase_C_sf"/>
</dbReference>
<dbReference type="Pfam" id="PF08447">
    <property type="entry name" value="PAS_3"/>
    <property type="match status" value="1"/>
</dbReference>
<dbReference type="Pfam" id="PF00989">
    <property type="entry name" value="PAS"/>
    <property type="match status" value="1"/>
</dbReference>
<dbReference type="EMBL" id="VFIY01000005">
    <property type="protein sequence ID" value="TPD61716.1"/>
    <property type="molecule type" value="Genomic_DNA"/>
</dbReference>
<comment type="catalytic activity">
    <reaction evidence="1">
        <text>ATP + protein L-histidine = ADP + protein N-phospho-L-histidine.</text>
        <dbReference type="EC" id="2.7.13.3"/>
    </reaction>
</comment>
<dbReference type="OrthoDB" id="8477265at2"/>
<dbReference type="InterPro" id="IPR003661">
    <property type="entry name" value="HisK_dim/P_dom"/>
</dbReference>
<comment type="subcellular location">
    <subcellularLocation>
        <location evidence="2">Cell membrane</location>
    </subcellularLocation>
</comment>
<dbReference type="GO" id="GO:0000155">
    <property type="term" value="F:phosphorelay sensor kinase activity"/>
    <property type="evidence" value="ECO:0007669"/>
    <property type="project" value="InterPro"/>
</dbReference>
<evidence type="ECO:0000256" key="2">
    <source>
        <dbReference type="ARBA" id="ARBA00004236"/>
    </source>
</evidence>
<dbReference type="InterPro" id="IPR013767">
    <property type="entry name" value="PAS_fold"/>
</dbReference>
<keyword evidence="16" id="KW-1185">Reference proteome</keyword>
<dbReference type="InterPro" id="IPR004358">
    <property type="entry name" value="Sig_transdc_His_kin-like_C"/>
</dbReference>
<keyword evidence="11" id="KW-0472">Membrane</keyword>
<dbReference type="SMART" id="SM00387">
    <property type="entry name" value="HATPase_c"/>
    <property type="match status" value="1"/>
</dbReference>
<accession>A0A501PPJ5</accession>
<dbReference type="Gene3D" id="3.30.450.20">
    <property type="entry name" value="PAS domain"/>
    <property type="match status" value="3"/>
</dbReference>
<dbReference type="FunFam" id="1.10.287.130:FF:000038">
    <property type="entry name" value="Sensory transduction histidine kinase"/>
    <property type="match status" value="1"/>
</dbReference>
<dbReference type="SMART" id="SM00091">
    <property type="entry name" value="PAS"/>
    <property type="match status" value="3"/>
</dbReference>
<evidence type="ECO:0000256" key="8">
    <source>
        <dbReference type="ARBA" id="ARBA00022777"/>
    </source>
</evidence>
<dbReference type="InterPro" id="IPR000014">
    <property type="entry name" value="PAS"/>
</dbReference>
<protein>
    <recommendedName>
        <fullName evidence="3">histidine kinase</fullName>
        <ecNumber evidence="3">2.7.13.3</ecNumber>
    </recommendedName>
</protein>
<keyword evidence="9" id="KW-0067">ATP-binding</keyword>
<dbReference type="PRINTS" id="PR00344">
    <property type="entry name" value="BCTRLSENSOR"/>
</dbReference>
<dbReference type="InterPro" id="IPR003594">
    <property type="entry name" value="HATPase_dom"/>
</dbReference>
<dbReference type="PROSITE" id="PS50112">
    <property type="entry name" value="PAS"/>
    <property type="match status" value="3"/>
</dbReference>
<dbReference type="Gene3D" id="2.10.70.100">
    <property type="match status" value="1"/>
</dbReference>
<evidence type="ECO:0000313" key="16">
    <source>
        <dbReference type="Proteomes" id="UP000319148"/>
    </source>
</evidence>
<dbReference type="InterPro" id="IPR005467">
    <property type="entry name" value="His_kinase_dom"/>
</dbReference>
<evidence type="ECO:0000256" key="9">
    <source>
        <dbReference type="ARBA" id="ARBA00022840"/>
    </source>
</evidence>
<keyword evidence="7" id="KW-0547">Nucleotide-binding</keyword>
<dbReference type="Pfam" id="PF02518">
    <property type="entry name" value="HATPase_c"/>
    <property type="match status" value="1"/>
</dbReference>
<dbReference type="FunFam" id="3.30.565.10:FF:000023">
    <property type="entry name" value="PAS domain-containing sensor histidine kinase"/>
    <property type="match status" value="1"/>
</dbReference>
<keyword evidence="8" id="KW-0418">Kinase</keyword>
<dbReference type="CDD" id="cd00082">
    <property type="entry name" value="HisKA"/>
    <property type="match status" value="1"/>
</dbReference>
<reference evidence="16" key="1">
    <citation type="submission" date="2019-06" db="EMBL/GenBank/DDBJ databases">
        <title>The complete genome of Emcibacter congregatus ZYLT.</title>
        <authorList>
            <person name="Zhao Z."/>
        </authorList>
    </citation>
    <scope>NUCLEOTIDE SEQUENCE [LARGE SCALE GENOMIC DNA]</scope>
    <source>
        <strain evidence="16">MCCC 1A06723</strain>
    </source>
</reference>
<dbReference type="InterPro" id="IPR000700">
    <property type="entry name" value="PAS-assoc_C"/>
</dbReference>
<dbReference type="GO" id="GO:0005524">
    <property type="term" value="F:ATP binding"/>
    <property type="evidence" value="ECO:0007669"/>
    <property type="project" value="UniProtKB-KW"/>
</dbReference>
<evidence type="ECO:0000256" key="1">
    <source>
        <dbReference type="ARBA" id="ARBA00000085"/>
    </source>
</evidence>
<proteinExistence type="predicted"/>
<evidence type="ECO:0000256" key="4">
    <source>
        <dbReference type="ARBA" id="ARBA00022475"/>
    </source>
</evidence>
<dbReference type="Proteomes" id="UP000319148">
    <property type="component" value="Unassembled WGS sequence"/>
</dbReference>
<evidence type="ECO:0000313" key="15">
    <source>
        <dbReference type="EMBL" id="TPD61716.1"/>
    </source>
</evidence>
<evidence type="ECO:0000259" key="12">
    <source>
        <dbReference type="PROSITE" id="PS50109"/>
    </source>
</evidence>
<dbReference type="InterPro" id="IPR035965">
    <property type="entry name" value="PAS-like_dom_sf"/>
</dbReference>
<evidence type="ECO:0000256" key="10">
    <source>
        <dbReference type="ARBA" id="ARBA00023012"/>
    </source>
</evidence>
<name>A0A501PPJ5_9PROT</name>
<feature type="domain" description="PAS" evidence="13">
    <location>
        <begin position="267"/>
        <end position="339"/>
    </location>
</feature>
<dbReference type="EC" id="2.7.13.3" evidence="3"/>
<feature type="domain" description="PAS" evidence="13">
    <location>
        <begin position="139"/>
        <end position="175"/>
    </location>
</feature>
<keyword evidence="6" id="KW-0808">Transferase</keyword>
<keyword evidence="10" id="KW-0902">Two-component regulatory system</keyword>
<keyword evidence="5" id="KW-0597">Phosphoprotein</keyword>
<dbReference type="SUPFAM" id="SSF55785">
    <property type="entry name" value="PYP-like sensor domain (PAS domain)"/>
    <property type="match status" value="3"/>
</dbReference>
<dbReference type="CDD" id="cd00130">
    <property type="entry name" value="PAS"/>
    <property type="match status" value="3"/>
</dbReference>
<dbReference type="GO" id="GO:0006355">
    <property type="term" value="P:regulation of DNA-templated transcription"/>
    <property type="evidence" value="ECO:0007669"/>
    <property type="project" value="InterPro"/>
</dbReference>
<dbReference type="PROSITE" id="PS50113">
    <property type="entry name" value="PAC"/>
    <property type="match status" value="1"/>
</dbReference>
<sequence length="647" mass="73189">MTLDWNILDKESTVLLEIFENSVDAFIALDKDQKITLFNKGAEGIFGYRSEEIVGKKLDVLLPDGVARIHRRHVNAFKTESNPSRMMGDRKVFYGKSKGGGLIPLHIAIQHHNSDQIQFSAICRDISHRMDRERKLSEQKSKFEALFNSSNRLIFLIDEEGRVREANNTAFDILGPDQDCCLGMYIWECAFWKDDIDRARLRRELGTLEGGRFGKLQAKIVSPDGKKISLDISLKKFSIDGYDEKLIVLEAMDVTRLAETNDALRKSERSLARAQQISHLGSWEWDMETDDLYWSDEAFRIFGRTPNAFGASYPAFLESIHPEDRSKVEKAVANAVEYCKPYNIIHRIRTPDGEEKIVHELGEVLRDEMEKPLRMTGTVQDITENWHREKALSEAHSRAEAANRAKSQFLATMSHELRTPLNAIIGFSSSMKDGIFGELDAKYKEYVGYIKDSGEHLLSIINDILDLSRIEVGTIDLRSDWISPSQLLDKSLKYISERAHNKCIKLSVNREEDLPDVYLDERHTGQILINLLTNSVKFTDPGGTIELGARRKGKEIEMFVRDTGIGMSEEDVKKVFQPFVQADMSYARNHEGVGLGLAIVKQLAELQGGHVEIESAPGEGTCVSVSFPMAADREGLPQTAEMQDADR</sequence>
<evidence type="ECO:0000256" key="3">
    <source>
        <dbReference type="ARBA" id="ARBA00012438"/>
    </source>
</evidence>